<proteinExistence type="predicted"/>
<protein>
    <submittedName>
        <fullName evidence="1">Uncharacterized protein</fullName>
    </submittedName>
</protein>
<dbReference type="AlphaFoldDB" id="A0A2H9U202"/>
<name>A0A2H9U202_9GAMM</name>
<dbReference type="EMBL" id="PGGC01000147">
    <property type="protein sequence ID" value="PJG57978.1"/>
    <property type="molecule type" value="Genomic_DNA"/>
</dbReference>
<accession>A0A2H9U202</accession>
<gene>
    <name evidence="1" type="ORF">CUC53_15050</name>
</gene>
<sequence>MQIIWVVQVQGGLTAECPHRKHVVLVQNKQGSQGRAALMPYLRGMVGTITRSQIFFSWRR</sequence>
<dbReference type="Proteomes" id="UP000235861">
    <property type="component" value="Unassembled WGS sequence"/>
</dbReference>
<organism evidence="1 2">
    <name type="scientific">Aeromonas cavernicola</name>
    <dbReference type="NCBI Taxonomy" id="1006623"/>
    <lineage>
        <taxon>Bacteria</taxon>
        <taxon>Pseudomonadati</taxon>
        <taxon>Pseudomonadota</taxon>
        <taxon>Gammaproteobacteria</taxon>
        <taxon>Aeromonadales</taxon>
        <taxon>Aeromonadaceae</taxon>
        <taxon>Aeromonas</taxon>
    </lineage>
</organism>
<reference evidence="1 2" key="1">
    <citation type="submission" date="2017-11" db="EMBL/GenBank/DDBJ databases">
        <title>Draft genome sequence of environmental isolate Aeromonas cavernicola sp. nov. MDC 2508.</title>
        <authorList>
            <person name="Colston S.M."/>
            <person name="Navarro A."/>
            <person name="Martinez-Murcia A.J."/>
            <person name="Graf J."/>
        </authorList>
    </citation>
    <scope>NUCLEOTIDE SEQUENCE [LARGE SCALE GENOMIC DNA]</scope>
    <source>
        <strain evidence="1 2">MDC 2508</strain>
    </source>
</reference>
<comment type="caution">
    <text evidence="1">The sequence shown here is derived from an EMBL/GenBank/DDBJ whole genome shotgun (WGS) entry which is preliminary data.</text>
</comment>
<evidence type="ECO:0000313" key="1">
    <source>
        <dbReference type="EMBL" id="PJG57978.1"/>
    </source>
</evidence>
<keyword evidence="2" id="KW-1185">Reference proteome</keyword>
<evidence type="ECO:0000313" key="2">
    <source>
        <dbReference type="Proteomes" id="UP000235861"/>
    </source>
</evidence>